<name>A0A432GMQ8_9DELT</name>
<keyword evidence="3" id="KW-0520">NAD</keyword>
<keyword evidence="2 4" id="KW-0560">Oxidoreductase</keyword>
<reference evidence="4 5" key="1">
    <citation type="submission" date="2018-06" db="EMBL/GenBank/DDBJ databases">
        <title>Combined omics and stable isotope probing to characterize newly discovered Mariana Back-Arc vent microbial communities.</title>
        <authorList>
            <person name="Trembath-Reichert E."/>
            <person name="Huber J.A."/>
        </authorList>
    </citation>
    <scope>NUCLEOTIDE SEQUENCE [LARGE SCALE GENOMIC DNA]</scope>
    <source>
        <strain evidence="4">MAG 54</strain>
    </source>
</reference>
<comment type="caution">
    <text evidence="4">The sequence shown here is derived from an EMBL/GenBank/DDBJ whole genome shotgun (WGS) entry which is preliminary data.</text>
</comment>
<dbReference type="GO" id="GO:0050570">
    <property type="term" value="F:4-hydroxythreonine-4-phosphate dehydrogenase activity"/>
    <property type="evidence" value="ECO:0007669"/>
    <property type="project" value="UniProtKB-EC"/>
</dbReference>
<protein>
    <submittedName>
        <fullName evidence="4">4-hydroxythreonine-4-phosphate dehydrogenase PdxA</fullName>
        <ecNumber evidence="4">1.1.1.262</ecNumber>
    </submittedName>
</protein>
<keyword evidence="1" id="KW-0479">Metal-binding</keyword>
<dbReference type="Proteomes" id="UP000287719">
    <property type="component" value="Unassembled WGS sequence"/>
</dbReference>
<dbReference type="GO" id="GO:0046872">
    <property type="term" value="F:metal ion binding"/>
    <property type="evidence" value="ECO:0007669"/>
    <property type="project" value="UniProtKB-KW"/>
</dbReference>
<dbReference type="NCBIfam" id="TIGR00557">
    <property type="entry name" value="pdxA"/>
    <property type="match status" value="1"/>
</dbReference>
<evidence type="ECO:0000256" key="1">
    <source>
        <dbReference type="ARBA" id="ARBA00022723"/>
    </source>
</evidence>
<evidence type="ECO:0000256" key="3">
    <source>
        <dbReference type="ARBA" id="ARBA00023027"/>
    </source>
</evidence>
<dbReference type="SUPFAM" id="SSF53659">
    <property type="entry name" value="Isocitrate/Isopropylmalate dehydrogenase-like"/>
    <property type="match status" value="1"/>
</dbReference>
<accession>A0A432GMQ8</accession>
<dbReference type="InterPro" id="IPR005255">
    <property type="entry name" value="PdxA_fam"/>
</dbReference>
<evidence type="ECO:0000256" key="2">
    <source>
        <dbReference type="ARBA" id="ARBA00023002"/>
    </source>
</evidence>
<dbReference type="EMBL" id="QNZJ01000261">
    <property type="protein sequence ID" value="RTZ84623.1"/>
    <property type="molecule type" value="Genomic_DNA"/>
</dbReference>
<proteinExistence type="predicted"/>
<dbReference type="EC" id="1.1.1.262" evidence="4"/>
<gene>
    <name evidence="4" type="primary">pdxA</name>
    <name evidence="4" type="ORF">DSY95_05945</name>
</gene>
<dbReference type="AlphaFoldDB" id="A0A432GMQ8"/>
<dbReference type="PANTHER" id="PTHR30004">
    <property type="entry name" value="4-HYDROXYTHREONINE-4-PHOSPHATE DEHYDROGENASE"/>
    <property type="match status" value="1"/>
</dbReference>
<dbReference type="Gene3D" id="3.40.718.10">
    <property type="entry name" value="Isopropylmalate Dehydrogenase"/>
    <property type="match status" value="1"/>
</dbReference>
<evidence type="ECO:0000313" key="5">
    <source>
        <dbReference type="Proteomes" id="UP000287719"/>
    </source>
</evidence>
<dbReference type="GO" id="GO:0051287">
    <property type="term" value="F:NAD binding"/>
    <property type="evidence" value="ECO:0007669"/>
    <property type="project" value="InterPro"/>
</dbReference>
<evidence type="ECO:0000313" key="4">
    <source>
        <dbReference type="EMBL" id="RTZ84623.1"/>
    </source>
</evidence>
<organism evidence="4 5">
    <name type="scientific">SAR324 cluster bacterium</name>
    <dbReference type="NCBI Taxonomy" id="2024889"/>
    <lineage>
        <taxon>Bacteria</taxon>
        <taxon>Deltaproteobacteria</taxon>
        <taxon>SAR324 cluster</taxon>
    </lineage>
</organism>
<dbReference type="PANTHER" id="PTHR30004:SF6">
    <property type="entry name" value="D-THREONATE 4-PHOSPHATE DEHYDROGENASE"/>
    <property type="match status" value="1"/>
</dbReference>
<sequence>MQFHKYIFIYLFEKTMKPEIKIGLTMGDPNGIGAEVLLRALQFMHPFQDWEPLIFGDLKILTGMNKILDAPFSFKSISEKHSSHTKKVIDSFCLPVIDLSVQKDRKWELGTSSAWGGESAFQFVHNAIDWANRKKIAAIVTAPLAKETLQAAGHSFPGHTEMLSHYSNGARSVMMLAVDDLRATMVTLHVSLRQALESLTPELILEVMEITVSGLKNMGITDPILGIPGLNPHAGENRLFGDEEDIIIRPAMELARGKGIRCEGPFPPDTVFLEHRKGRFDAVVALYHDQALIPLKLFGFERAVNVTLGLPIIRTSPDHGTAFELAPQIAANPRSMIEAIKTAVKMANSSLFTADKVDS</sequence>
<dbReference type="Pfam" id="PF04166">
    <property type="entry name" value="PdxA"/>
    <property type="match status" value="1"/>
</dbReference>